<accession>A0A1M6M998</accession>
<reference evidence="3 4" key="1">
    <citation type="submission" date="2016-11" db="EMBL/GenBank/DDBJ databases">
        <authorList>
            <person name="Jaros S."/>
            <person name="Januszkiewicz K."/>
            <person name="Wedrychowicz H."/>
        </authorList>
    </citation>
    <scope>NUCLEOTIDE SEQUENCE [LARGE SCALE GENOMIC DNA]</scope>
    <source>
        <strain evidence="3 4">DSM 3090</strain>
    </source>
</reference>
<dbReference type="FunFam" id="2.40.50.140:FF:000103">
    <property type="entry name" value="protein RRP5 homolog"/>
    <property type="match status" value="1"/>
</dbReference>
<dbReference type="SUPFAM" id="SSF50249">
    <property type="entry name" value="Nucleic acid-binding proteins"/>
    <property type="match status" value="1"/>
</dbReference>
<dbReference type="OrthoDB" id="9810507at2"/>
<dbReference type="InterPro" id="IPR050437">
    <property type="entry name" value="Ribos_protein_bS1-like"/>
</dbReference>
<organism evidence="3 4">
    <name type="scientific">Hathewaya proteolytica DSM 3090</name>
    <dbReference type="NCBI Taxonomy" id="1121331"/>
    <lineage>
        <taxon>Bacteria</taxon>
        <taxon>Bacillati</taxon>
        <taxon>Bacillota</taxon>
        <taxon>Clostridia</taxon>
        <taxon>Eubacteriales</taxon>
        <taxon>Clostridiaceae</taxon>
        <taxon>Hathewaya</taxon>
    </lineage>
</organism>
<dbReference type="SMART" id="SM00316">
    <property type="entry name" value="S1"/>
    <property type="match status" value="1"/>
</dbReference>
<dbReference type="Pfam" id="PF00575">
    <property type="entry name" value="S1"/>
    <property type="match status" value="1"/>
</dbReference>
<dbReference type="PROSITE" id="PS50126">
    <property type="entry name" value="S1"/>
    <property type="match status" value="1"/>
</dbReference>
<dbReference type="STRING" id="1121331.SAMN02745248_00956"/>
<name>A0A1M6M998_9CLOT</name>
<evidence type="ECO:0000313" key="3">
    <source>
        <dbReference type="EMBL" id="SHJ80046.1"/>
    </source>
</evidence>
<dbReference type="RefSeq" id="WP_072902913.1">
    <property type="nucleotide sequence ID" value="NZ_FRAD01000007.1"/>
</dbReference>
<evidence type="ECO:0000313" key="4">
    <source>
        <dbReference type="Proteomes" id="UP000183952"/>
    </source>
</evidence>
<evidence type="ECO:0000256" key="1">
    <source>
        <dbReference type="ARBA" id="ARBA00025604"/>
    </source>
</evidence>
<dbReference type="GO" id="GO:0006412">
    <property type="term" value="P:translation"/>
    <property type="evidence" value="ECO:0007669"/>
    <property type="project" value="TreeGrafter"/>
</dbReference>
<dbReference type="Gene3D" id="2.40.50.140">
    <property type="entry name" value="Nucleic acid-binding proteins"/>
    <property type="match status" value="1"/>
</dbReference>
<comment type="function">
    <text evidence="1">Binds mRNA; thus facilitating recognition of the initiation point. It is needed to translate mRNA with a short Shine-Dalgarno (SD) purine-rich sequence.</text>
</comment>
<dbReference type="PANTHER" id="PTHR10724">
    <property type="entry name" value="30S RIBOSOMAL PROTEIN S1"/>
    <property type="match status" value="1"/>
</dbReference>
<sequence>MSLQPGNILEGKVVNITKFGAFVEVEDKIGLLHISEISKTFVKDITKHLHENDVVKVKIIGIDDSGKISLSIKQAEEEMAKKANAPREIDWDKEKEKCKVSPTNFEDNLSKFLKESEERFKEMKTYKLSKNQSTSKKRAK</sequence>
<dbReference type="GO" id="GO:0003729">
    <property type="term" value="F:mRNA binding"/>
    <property type="evidence" value="ECO:0007669"/>
    <property type="project" value="TreeGrafter"/>
</dbReference>
<dbReference type="GO" id="GO:0003735">
    <property type="term" value="F:structural constituent of ribosome"/>
    <property type="evidence" value="ECO:0007669"/>
    <property type="project" value="TreeGrafter"/>
</dbReference>
<keyword evidence="4" id="KW-1185">Reference proteome</keyword>
<dbReference type="InterPro" id="IPR003029">
    <property type="entry name" value="S1_domain"/>
</dbReference>
<proteinExistence type="predicted"/>
<dbReference type="AlphaFoldDB" id="A0A1M6M998"/>
<protein>
    <submittedName>
        <fullName evidence="3">S1 RNA binding domain protein</fullName>
    </submittedName>
</protein>
<gene>
    <name evidence="3" type="ORF">SAMN02745248_00956</name>
</gene>
<dbReference type="EMBL" id="FRAD01000007">
    <property type="protein sequence ID" value="SHJ80046.1"/>
    <property type="molecule type" value="Genomic_DNA"/>
</dbReference>
<feature type="domain" description="S1 motif" evidence="2">
    <location>
        <begin position="6"/>
        <end position="73"/>
    </location>
</feature>
<dbReference type="InterPro" id="IPR012340">
    <property type="entry name" value="NA-bd_OB-fold"/>
</dbReference>
<evidence type="ECO:0000259" key="2">
    <source>
        <dbReference type="PROSITE" id="PS50126"/>
    </source>
</evidence>
<dbReference type="Proteomes" id="UP000183952">
    <property type="component" value="Unassembled WGS sequence"/>
</dbReference>